<proteinExistence type="predicted"/>
<dbReference type="InterPro" id="IPR036249">
    <property type="entry name" value="Thioredoxin-like_sf"/>
</dbReference>
<gene>
    <name evidence="2" type="ORF">M23134_07665</name>
</gene>
<dbReference type="GO" id="GO:0016209">
    <property type="term" value="F:antioxidant activity"/>
    <property type="evidence" value="ECO:0007669"/>
    <property type="project" value="InterPro"/>
</dbReference>
<dbReference type="CDD" id="cd02966">
    <property type="entry name" value="TlpA_like_family"/>
    <property type="match status" value="1"/>
</dbReference>
<dbReference type="InterPro" id="IPR050553">
    <property type="entry name" value="Thioredoxin_ResA/DsbE_sf"/>
</dbReference>
<dbReference type="PROSITE" id="PS51352">
    <property type="entry name" value="THIOREDOXIN_2"/>
    <property type="match status" value="1"/>
</dbReference>
<dbReference type="InterPro" id="IPR013766">
    <property type="entry name" value="Thioredoxin_domain"/>
</dbReference>
<dbReference type="eggNOG" id="COG0526">
    <property type="taxonomic scope" value="Bacteria"/>
</dbReference>
<protein>
    <recommendedName>
        <fullName evidence="1">Thioredoxin domain-containing protein</fullName>
    </recommendedName>
</protein>
<feature type="domain" description="Thioredoxin" evidence="1">
    <location>
        <begin position="12"/>
        <end position="159"/>
    </location>
</feature>
<dbReference type="EMBL" id="AAWS01000042">
    <property type="protein sequence ID" value="EAY25853.1"/>
    <property type="molecule type" value="Genomic_DNA"/>
</dbReference>
<dbReference type="Pfam" id="PF00578">
    <property type="entry name" value="AhpC-TSA"/>
    <property type="match status" value="1"/>
</dbReference>
<dbReference type="PANTHER" id="PTHR42852">
    <property type="entry name" value="THIOL:DISULFIDE INTERCHANGE PROTEIN DSBE"/>
    <property type="match status" value="1"/>
</dbReference>
<keyword evidence="3" id="KW-1185">Reference proteome</keyword>
<dbReference type="Gene3D" id="3.40.30.10">
    <property type="entry name" value="Glutaredoxin"/>
    <property type="match status" value="1"/>
</dbReference>
<dbReference type="SUPFAM" id="SSF52833">
    <property type="entry name" value="Thioredoxin-like"/>
    <property type="match status" value="1"/>
</dbReference>
<dbReference type="InterPro" id="IPR000866">
    <property type="entry name" value="AhpC/TSA"/>
</dbReference>
<organism evidence="2 3">
    <name type="scientific">Microscilla marina ATCC 23134</name>
    <dbReference type="NCBI Taxonomy" id="313606"/>
    <lineage>
        <taxon>Bacteria</taxon>
        <taxon>Pseudomonadati</taxon>
        <taxon>Bacteroidota</taxon>
        <taxon>Cytophagia</taxon>
        <taxon>Cytophagales</taxon>
        <taxon>Microscillaceae</taxon>
        <taxon>Microscilla</taxon>
    </lineage>
</organism>
<accession>A1ZUU9</accession>
<name>A1ZUU9_MICM2</name>
<dbReference type="Proteomes" id="UP000004095">
    <property type="component" value="Unassembled WGS sequence"/>
</dbReference>
<sequence>MVVAVSFSAKAQKTTKGLPNVTIKTLDGNSLSTQALALKGHFTVVSFWATWCKPCIQELSAIHDVYPDWQEDMKVKLIAISVDDARSRARAKSLVKGKRWEFETYIDENGDLKRAMNVLNVPHTFILNKDGEIVWQHTSYKPGDEEKYYDVLKKLNTKK</sequence>
<dbReference type="GO" id="GO:0016491">
    <property type="term" value="F:oxidoreductase activity"/>
    <property type="evidence" value="ECO:0007669"/>
    <property type="project" value="InterPro"/>
</dbReference>
<reference evidence="2 3" key="1">
    <citation type="submission" date="2007-01" db="EMBL/GenBank/DDBJ databases">
        <authorList>
            <person name="Haygood M."/>
            <person name="Podell S."/>
            <person name="Anderson C."/>
            <person name="Hopkinson B."/>
            <person name="Roe K."/>
            <person name="Barbeau K."/>
            <person name="Gaasterland T."/>
            <person name="Ferriera S."/>
            <person name="Johnson J."/>
            <person name="Kravitz S."/>
            <person name="Beeson K."/>
            <person name="Sutton G."/>
            <person name="Rogers Y.-H."/>
            <person name="Friedman R."/>
            <person name="Frazier M."/>
            <person name="Venter J.C."/>
        </authorList>
    </citation>
    <scope>NUCLEOTIDE SEQUENCE [LARGE SCALE GENOMIC DNA]</scope>
    <source>
        <strain evidence="2 3">ATCC 23134</strain>
    </source>
</reference>
<dbReference type="AlphaFoldDB" id="A1ZUU9"/>
<evidence type="ECO:0000313" key="3">
    <source>
        <dbReference type="Proteomes" id="UP000004095"/>
    </source>
</evidence>
<comment type="caution">
    <text evidence="2">The sequence shown here is derived from an EMBL/GenBank/DDBJ whole genome shotgun (WGS) entry which is preliminary data.</text>
</comment>
<evidence type="ECO:0000313" key="2">
    <source>
        <dbReference type="EMBL" id="EAY25853.1"/>
    </source>
</evidence>
<evidence type="ECO:0000259" key="1">
    <source>
        <dbReference type="PROSITE" id="PS51352"/>
    </source>
</evidence>
<dbReference type="PANTHER" id="PTHR42852:SF17">
    <property type="entry name" value="THIOREDOXIN-LIKE PROTEIN HI_1115"/>
    <property type="match status" value="1"/>
</dbReference>